<dbReference type="InterPro" id="IPR002397">
    <property type="entry name" value="Cyt_P450_B"/>
</dbReference>
<dbReference type="CDD" id="cd20625">
    <property type="entry name" value="CYP164-like"/>
    <property type="match status" value="1"/>
</dbReference>
<sequence>MADPQEFFALFAAERRPDPYPHYRRWQESRPVAVLAEGMFAVSGMAEAAQVLRDPAFGHPEPEYLDPADRRPDQPVDESGRVVRAFLSLNPPDHTRLRRLVSKAFTPRMVERLAPRIEEITSELIDRAPREFDLMTALAKPLPVEVIAELLGVPLDDRERFAAWSHAMARALDPVFLQSPETVEPAVQARQSFIGYFRDLAAQRRDEPGDDLLSALVAVSDAGDVLSEGELLVTLTLLLIAGHETTTNLIGNGVLALLRHGGLRPAADAPDRVVEEVLRYDSPVQLTARTAVRVTALGSLAVPAGSQVIVLLGAANRDPANGPEPFDPARPPGKHLAFGQGIHFCLGAPLARLEGRIVFRELARRLPDLALNGDPEWSPTTTLRGLSALPVRS</sequence>
<feature type="region of interest" description="Disordered" evidence="3">
    <location>
        <begin position="57"/>
        <end position="77"/>
    </location>
</feature>
<dbReference type="PRINTS" id="PR00359">
    <property type="entry name" value="BP450"/>
</dbReference>
<accession>A0ABU5QWZ3</accession>
<dbReference type="InterPro" id="IPR001128">
    <property type="entry name" value="Cyt_P450"/>
</dbReference>
<evidence type="ECO:0000313" key="4">
    <source>
        <dbReference type="EMBL" id="MEA5358442.1"/>
    </source>
</evidence>
<dbReference type="PANTHER" id="PTHR46696">
    <property type="entry name" value="P450, PUTATIVE (EUROFUNG)-RELATED"/>
    <property type="match status" value="1"/>
</dbReference>
<gene>
    <name evidence="4" type="ORF">VA596_02760</name>
</gene>
<keyword evidence="2" id="KW-0408">Iron</keyword>
<evidence type="ECO:0000256" key="3">
    <source>
        <dbReference type="SAM" id="MobiDB-lite"/>
    </source>
</evidence>
<evidence type="ECO:0000256" key="1">
    <source>
        <dbReference type="ARBA" id="ARBA00010617"/>
    </source>
</evidence>
<reference evidence="4 5" key="1">
    <citation type="submission" date="2023-12" db="EMBL/GenBank/DDBJ databases">
        <title>Amycolatopsis sp. V23-08.</title>
        <authorList>
            <person name="Somphong A."/>
        </authorList>
    </citation>
    <scope>NUCLEOTIDE SEQUENCE [LARGE SCALE GENOMIC DNA]</scope>
    <source>
        <strain evidence="4 5">V23-08</strain>
    </source>
</reference>
<dbReference type="Pfam" id="PF00067">
    <property type="entry name" value="p450"/>
    <property type="match status" value="2"/>
</dbReference>
<proteinExistence type="inferred from homology"/>
<dbReference type="EMBL" id="JAYFSI010000001">
    <property type="protein sequence ID" value="MEA5358442.1"/>
    <property type="molecule type" value="Genomic_DNA"/>
</dbReference>
<dbReference type="PROSITE" id="PS00086">
    <property type="entry name" value="CYTOCHROME_P450"/>
    <property type="match status" value="1"/>
</dbReference>
<feature type="compositionally biased region" description="Basic and acidic residues" evidence="3">
    <location>
        <begin position="67"/>
        <end position="77"/>
    </location>
</feature>
<dbReference type="RefSeq" id="WP_323323248.1">
    <property type="nucleotide sequence ID" value="NZ_JAYFSI010000001.1"/>
</dbReference>
<organism evidence="4 5">
    <name type="scientific">Amycolatopsis heterodermiae</name>
    <dbReference type="NCBI Taxonomy" id="3110235"/>
    <lineage>
        <taxon>Bacteria</taxon>
        <taxon>Bacillati</taxon>
        <taxon>Actinomycetota</taxon>
        <taxon>Actinomycetes</taxon>
        <taxon>Pseudonocardiales</taxon>
        <taxon>Pseudonocardiaceae</taxon>
        <taxon>Amycolatopsis</taxon>
    </lineage>
</organism>
<dbReference type="InterPro" id="IPR017972">
    <property type="entry name" value="Cyt_P450_CS"/>
</dbReference>
<dbReference type="PANTHER" id="PTHR46696:SF1">
    <property type="entry name" value="CYTOCHROME P450 YJIB-RELATED"/>
    <property type="match status" value="1"/>
</dbReference>
<evidence type="ECO:0000256" key="2">
    <source>
        <dbReference type="RuleBase" id="RU000461"/>
    </source>
</evidence>
<dbReference type="InterPro" id="IPR036396">
    <property type="entry name" value="Cyt_P450_sf"/>
</dbReference>
<keyword evidence="5" id="KW-1185">Reference proteome</keyword>
<keyword evidence="2" id="KW-0560">Oxidoreductase</keyword>
<dbReference type="Gene3D" id="1.10.630.10">
    <property type="entry name" value="Cytochrome P450"/>
    <property type="match status" value="1"/>
</dbReference>
<keyword evidence="2" id="KW-0503">Monooxygenase</keyword>
<dbReference type="PRINTS" id="PR00385">
    <property type="entry name" value="P450"/>
</dbReference>
<dbReference type="Proteomes" id="UP001304298">
    <property type="component" value="Unassembled WGS sequence"/>
</dbReference>
<keyword evidence="2" id="KW-0479">Metal-binding</keyword>
<keyword evidence="2" id="KW-0349">Heme</keyword>
<evidence type="ECO:0000313" key="5">
    <source>
        <dbReference type="Proteomes" id="UP001304298"/>
    </source>
</evidence>
<protein>
    <submittedName>
        <fullName evidence="4">Cytochrome P450</fullName>
    </submittedName>
</protein>
<comment type="similarity">
    <text evidence="1 2">Belongs to the cytochrome P450 family.</text>
</comment>
<comment type="caution">
    <text evidence="4">The sequence shown here is derived from an EMBL/GenBank/DDBJ whole genome shotgun (WGS) entry which is preliminary data.</text>
</comment>
<name>A0ABU5QWZ3_9PSEU</name>
<dbReference type="SUPFAM" id="SSF48264">
    <property type="entry name" value="Cytochrome P450"/>
    <property type="match status" value="1"/>
</dbReference>